<gene>
    <name evidence="1" type="ORF">RCOM_1727690</name>
</gene>
<evidence type="ECO:0000313" key="2">
    <source>
        <dbReference type="Proteomes" id="UP000008311"/>
    </source>
</evidence>
<dbReference type="AlphaFoldDB" id="B9RSM9"/>
<keyword evidence="2" id="KW-1185">Reference proteome</keyword>
<dbReference type="EMBL" id="EQ973811">
    <property type="protein sequence ID" value="EEF45646.1"/>
    <property type="molecule type" value="Genomic_DNA"/>
</dbReference>
<protein>
    <submittedName>
        <fullName evidence="1">Uncharacterized protein</fullName>
    </submittedName>
</protein>
<proteinExistence type="predicted"/>
<accession>B9RSM9</accession>
<evidence type="ECO:0000313" key="1">
    <source>
        <dbReference type="EMBL" id="EEF45646.1"/>
    </source>
</evidence>
<dbReference type="InParanoid" id="B9RSM9"/>
<sequence>MGSPESGSLPSHKGSDARAPILPLLALLGCPPDVRATSIVVSSSLGPLKVG</sequence>
<organism evidence="1 2">
    <name type="scientific">Ricinus communis</name>
    <name type="common">Castor bean</name>
    <dbReference type="NCBI Taxonomy" id="3988"/>
    <lineage>
        <taxon>Eukaryota</taxon>
        <taxon>Viridiplantae</taxon>
        <taxon>Streptophyta</taxon>
        <taxon>Embryophyta</taxon>
        <taxon>Tracheophyta</taxon>
        <taxon>Spermatophyta</taxon>
        <taxon>Magnoliopsida</taxon>
        <taxon>eudicotyledons</taxon>
        <taxon>Gunneridae</taxon>
        <taxon>Pentapetalae</taxon>
        <taxon>rosids</taxon>
        <taxon>fabids</taxon>
        <taxon>Malpighiales</taxon>
        <taxon>Euphorbiaceae</taxon>
        <taxon>Acalyphoideae</taxon>
        <taxon>Acalypheae</taxon>
        <taxon>Ricinus</taxon>
    </lineage>
</organism>
<dbReference type="Proteomes" id="UP000008311">
    <property type="component" value="Unassembled WGS sequence"/>
</dbReference>
<reference evidence="2" key="1">
    <citation type="journal article" date="2010" name="Nat. Biotechnol.">
        <title>Draft genome sequence of the oilseed species Ricinus communis.</title>
        <authorList>
            <person name="Chan A.P."/>
            <person name="Crabtree J."/>
            <person name="Zhao Q."/>
            <person name="Lorenzi H."/>
            <person name="Orvis J."/>
            <person name="Puiu D."/>
            <person name="Melake-Berhan A."/>
            <person name="Jones K.M."/>
            <person name="Redman J."/>
            <person name="Chen G."/>
            <person name="Cahoon E.B."/>
            <person name="Gedil M."/>
            <person name="Stanke M."/>
            <person name="Haas B.J."/>
            <person name="Wortman J.R."/>
            <person name="Fraser-Liggett C.M."/>
            <person name="Ravel J."/>
            <person name="Rabinowicz P.D."/>
        </authorList>
    </citation>
    <scope>NUCLEOTIDE SEQUENCE [LARGE SCALE GENOMIC DNA]</scope>
    <source>
        <strain evidence="2">cv. Hale</strain>
    </source>
</reference>
<name>B9RSM9_RICCO</name>